<accession>A0ABY4DYN1</accession>
<dbReference type="Pfam" id="PF01738">
    <property type="entry name" value="DLH"/>
    <property type="match status" value="1"/>
</dbReference>
<feature type="domain" description="Dienelactone hydrolase" evidence="1">
    <location>
        <begin position="15"/>
        <end position="228"/>
    </location>
</feature>
<dbReference type="InterPro" id="IPR051049">
    <property type="entry name" value="Dienelactone_hydrolase-like"/>
</dbReference>
<evidence type="ECO:0000313" key="3">
    <source>
        <dbReference type="Proteomes" id="UP000832011"/>
    </source>
</evidence>
<proteinExistence type="predicted"/>
<dbReference type="GO" id="GO:0016787">
    <property type="term" value="F:hydrolase activity"/>
    <property type="evidence" value="ECO:0007669"/>
    <property type="project" value="UniProtKB-KW"/>
</dbReference>
<dbReference type="InterPro" id="IPR002925">
    <property type="entry name" value="Dienelactn_hydro"/>
</dbReference>
<keyword evidence="3" id="KW-1185">Reference proteome</keyword>
<dbReference type="SUPFAM" id="SSF53474">
    <property type="entry name" value="alpha/beta-Hydrolases"/>
    <property type="match status" value="1"/>
</dbReference>
<dbReference type="RefSeq" id="WP_058356371.1">
    <property type="nucleotide sequence ID" value="NZ_CABKVG010000009.1"/>
</dbReference>
<reference evidence="2 3" key="1">
    <citation type="journal article" date="2022" name="Res Sq">
        <title>Evolution of multicellular longitudinally dividing oral cavity symbionts (Neisseriaceae).</title>
        <authorList>
            <person name="Nyongesa S."/>
            <person name="Weber P."/>
            <person name="Bernet E."/>
            <person name="Pullido F."/>
            <person name="Nieckarz M."/>
            <person name="Delaby M."/>
            <person name="Nieves C."/>
            <person name="Viehboeck T."/>
            <person name="Krause N."/>
            <person name="Rivera-Millot A."/>
            <person name="Nakamura A."/>
            <person name="Vischer N."/>
            <person name="VanNieuwenhze M."/>
            <person name="Brun Y."/>
            <person name="Cava F."/>
            <person name="Bulgheresi S."/>
            <person name="Veyrier F."/>
        </authorList>
    </citation>
    <scope>NUCLEOTIDE SEQUENCE [LARGE SCALE GENOMIC DNA]</scope>
    <source>
        <strain evidence="2 3">SN4</strain>
    </source>
</reference>
<dbReference type="PANTHER" id="PTHR46623:SF6">
    <property type="entry name" value="ALPHA_BETA-HYDROLASES SUPERFAMILY PROTEIN"/>
    <property type="match status" value="1"/>
</dbReference>
<name>A0ABY4DYN1_9NEIS</name>
<evidence type="ECO:0000313" key="2">
    <source>
        <dbReference type="EMBL" id="UOO88198.1"/>
    </source>
</evidence>
<dbReference type="Gene3D" id="3.40.50.1820">
    <property type="entry name" value="alpha/beta hydrolase"/>
    <property type="match status" value="1"/>
</dbReference>
<organism evidence="2 3">
    <name type="scientific">Vitreoscilla massiliensis</name>
    <dbReference type="NCBI Taxonomy" id="1689272"/>
    <lineage>
        <taxon>Bacteria</taxon>
        <taxon>Pseudomonadati</taxon>
        <taxon>Pseudomonadota</taxon>
        <taxon>Betaproteobacteria</taxon>
        <taxon>Neisseriales</taxon>
        <taxon>Neisseriaceae</taxon>
        <taxon>Vitreoscilla</taxon>
    </lineage>
</organism>
<dbReference type="EMBL" id="CP091511">
    <property type="protein sequence ID" value="UOO88198.1"/>
    <property type="molecule type" value="Genomic_DNA"/>
</dbReference>
<protein>
    <submittedName>
        <fullName evidence="2">Dienelactone hydrolase family protein</fullName>
    </submittedName>
</protein>
<evidence type="ECO:0000259" key="1">
    <source>
        <dbReference type="Pfam" id="PF01738"/>
    </source>
</evidence>
<dbReference type="Proteomes" id="UP000832011">
    <property type="component" value="Chromosome"/>
</dbReference>
<dbReference type="PANTHER" id="PTHR46623">
    <property type="entry name" value="CARBOXYMETHYLENEBUTENOLIDASE-RELATED"/>
    <property type="match status" value="1"/>
</dbReference>
<sequence length="233" mass="25492">MSTQWLTINSNGFELDVYVARPETPAKAAVIVAMEIFGVNSHIQDVCQRLADEGYVAIAPQLFDRLEKNVNMGYSAADVEHGKALKQQAEDGLQAAIAGDIQACIDWAYDHEGVSKVGMMGFCWGGLNTWRAAQHAQSLWAAICYYGGGMVAETELADKPVAPVLAHFSDDDATTPLAGIERLRERYGDEVVVYVYPAHHGFNCDQRGAYNQGAAEVAWQRSLAFLRMCLQSA</sequence>
<keyword evidence="2" id="KW-0378">Hydrolase</keyword>
<gene>
    <name evidence="2" type="ORF">LVJ82_11950</name>
</gene>
<dbReference type="InterPro" id="IPR029058">
    <property type="entry name" value="AB_hydrolase_fold"/>
</dbReference>